<name>A0ABD2Z996_9GENT</name>
<dbReference type="Pfam" id="PF19259">
    <property type="entry name" value="Ty3_capsid"/>
    <property type="match status" value="1"/>
</dbReference>
<evidence type="ECO:0000313" key="3">
    <source>
        <dbReference type="Proteomes" id="UP001630127"/>
    </source>
</evidence>
<feature type="domain" description="Ty3 transposon capsid-like protein" evidence="1">
    <location>
        <begin position="41"/>
        <end position="121"/>
    </location>
</feature>
<comment type="caution">
    <text evidence="2">The sequence shown here is derived from an EMBL/GenBank/DDBJ whole genome shotgun (WGS) entry which is preliminary data.</text>
</comment>
<dbReference type="Proteomes" id="UP001630127">
    <property type="component" value="Unassembled WGS sequence"/>
</dbReference>
<organism evidence="2 3">
    <name type="scientific">Cinchona calisaya</name>
    <dbReference type="NCBI Taxonomy" id="153742"/>
    <lineage>
        <taxon>Eukaryota</taxon>
        <taxon>Viridiplantae</taxon>
        <taxon>Streptophyta</taxon>
        <taxon>Embryophyta</taxon>
        <taxon>Tracheophyta</taxon>
        <taxon>Spermatophyta</taxon>
        <taxon>Magnoliopsida</taxon>
        <taxon>eudicotyledons</taxon>
        <taxon>Gunneridae</taxon>
        <taxon>Pentapetalae</taxon>
        <taxon>asterids</taxon>
        <taxon>lamiids</taxon>
        <taxon>Gentianales</taxon>
        <taxon>Rubiaceae</taxon>
        <taxon>Cinchonoideae</taxon>
        <taxon>Cinchoneae</taxon>
        <taxon>Cinchona</taxon>
    </lineage>
</organism>
<dbReference type="AlphaFoldDB" id="A0ABD2Z996"/>
<dbReference type="EMBL" id="JBJUIK010000010">
    <property type="protein sequence ID" value="KAL3516050.1"/>
    <property type="molecule type" value="Genomic_DNA"/>
</dbReference>
<dbReference type="Pfam" id="PF08284">
    <property type="entry name" value="RVP_2"/>
    <property type="match status" value="1"/>
</dbReference>
<protein>
    <recommendedName>
        <fullName evidence="1">Ty3 transposon capsid-like protein domain-containing protein</fullName>
    </recommendedName>
</protein>
<dbReference type="InterPro" id="IPR021109">
    <property type="entry name" value="Peptidase_aspartic_dom_sf"/>
</dbReference>
<dbReference type="Gene3D" id="2.40.70.10">
    <property type="entry name" value="Acid Proteases"/>
    <property type="match status" value="1"/>
</dbReference>
<keyword evidence="3" id="KW-1185">Reference proteome</keyword>
<accession>A0ABD2Z996</accession>
<evidence type="ECO:0000259" key="1">
    <source>
        <dbReference type="Pfam" id="PF19259"/>
    </source>
</evidence>
<dbReference type="InterPro" id="IPR045358">
    <property type="entry name" value="Ty3_capsid"/>
</dbReference>
<evidence type="ECO:0000313" key="2">
    <source>
        <dbReference type="EMBL" id="KAL3516050.1"/>
    </source>
</evidence>
<reference evidence="2 3" key="1">
    <citation type="submission" date="2024-11" db="EMBL/GenBank/DDBJ databases">
        <title>A near-complete genome assembly of Cinchona calisaya.</title>
        <authorList>
            <person name="Lian D.C."/>
            <person name="Zhao X.W."/>
            <person name="Wei L."/>
        </authorList>
    </citation>
    <scope>NUCLEOTIDE SEQUENCE [LARGE SCALE GENOMIC DNA]</scope>
    <source>
        <tissue evidence="2">Nenye</tissue>
    </source>
</reference>
<dbReference type="CDD" id="cd00303">
    <property type="entry name" value="retropepsin_like"/>
    <property type="match status" value="1"/>
</dbReference>
<sequence>MSMQLKEITSDKKSLLNNGKNVAADSSSTQAVADRVIEFEEDIVKEFHNLKQTDTVKEYQDKFEKFRDLLMKINYGLTENYFISSFLSGLKAEIRLLVRKPKPETLYHAFNLARIQEIAIQVEKEKLIYSIRRNMGESTWPSNCIEVYVNHDYPQKMQCLVGGRVLSTIISTGVAFTFIDTKAAIQAACKIEEAEPLLLTFVFGCYQAVSKFECRGFKWTIQGHEFVTDVRIVELRACDMVIGRKWLYDYRAEVQLCFNRVIVFKEGKKVVLQIEEDQLSCAEDKQEK</sequence>
<proteinExistence type="predicted"/>
<gene>
    <name evidence="2" type="ORF">ACH5RR_022952</name>
</gene>